<organism evidence="2 3">
    <name type="scientific">Halteria grandinella</name>
    <dbReference type="NCBI Taxonomy" id="5974"/>
    <lineage>
        <taxon>Eukaryota</taxon>
        <taxon>Sar</taxon>
        <taxon>Alveolata</taxon>
        <taxon>Ciliophora</taxon>
        <taxon>Intramacronucleata</taxon>
        <taxon>Spirotrichea</taxon>
        <taxon>Stichotrichia</taxon>
        <taxon>Sporadotrichida</taxon>
        <taxon>Halteriidae</taxon>
        <taxon>Halteria</taxon>
    </lineage>
</organism>
<feature type="region of interest" description="Disordered" evidence="1">
    <location>
        <begin position="66"/>
        <end position="87"/>
    </location>
</feature>
<feature type="region of interest" description="Disordered" evidence="1">
    <location>
        <begin position="1069"/>
        <end position="1145"/>
    </location>
</feature>
<evidence type="ECO:0000313" key="3">
    <source>
        <dbReference type="Proteomes" id="UP000785679"/>
    </source>
</evidence>
<comment type="caution">
    <text evidence="2">The sequence shown here is derived from an EMBL/GenBank/DDBJ whole genome shotgun (WGS) entry which is preliminary data.</text>
</comment>
<feature type="compositionally biased region" description="Polar residues" evidence="1">
    <location>
        <begin position="1136"/>
        <end position="1145"/>
    </location>
</feature>
<name>A0A8J8P0B2_HALGN</name>
<feature type="region of interest" description="Disordered" evidence="1">
    <location>
        <begin position="119"/>
        <end position="172"/>
    </location>
</feature>
<protein>
    <submittedName>
        <fullName evidence="2">Uncharacterized protein</fullName>
    </submittedName>
</protein>
<feature type="region of interest" description="Disordered" evidence="1">
    <location>
        <begin position="919"/>
        <end position="940"/>
    </location>
</feature>
<keyword evidence="3" id="KW-1185">Reference proteome</keyword>
<feature type="compositionally biased region" description="Polar residues" evidence="1">
    <location>
        <begin position="152"/>
        <end position="172"/>
    </location>
</feature>
<evidence type="ECO:0000313" key="2">
    <source>
        <dbReference type="EMBL" id="TNV85567.1"/>
    </source>
</evidence>
<feature type="compositionally biased region" description="Polar residues" evidence="1">
    <location>
        <begin position="1105"/>
        <end position="1118"/>
    </location>
</feature>
<evidence type="ECO:0000256" key="1">
    <source>
        <dbReference type="SAM" id="MobiDB-lite"/>
    </source>
</evidence>
<sequence>MINNHSSRIQLQGLNIRQSDAQTLSVGTGIQQIRGEEIKQPLKQLESYIQSTPNVMKHLTAFLQSRNSLDNKQSTNGNTDKSKKASTNGLQFIAQEIRKEARSVLEQEMMLSQQIKLNKHSGGQQAKNAASSNLYGLNNKDVSMRRGGGSLSPRQLMNNPQSLKQLPSPTSKQSFLHQTTSQHFQAIQQQYATLETDKQTIKSNLSKNPIKGQTQQIIPPTKLYKKKPIQLPPPAIPPSLAAVGRYSVGGNTHIVAKQHKTPSLLSKIIEIASNKSRGGGEGKGMIITSTGAANVSGDKPLSFGGEGRKKLSFGGGAGSGSEMIAGQNRHNRNYSLTIGATACNQDMVNQQQPGNQFKRDKSSLKLEHLGSSQEFNLNHEESKGKIVILQKIEPIKELTPPSSKKKSPLIEPTSPYAVNSVIPTPGETNFLLNLKQLKKKALIKLKQNQQARNKEQLAFNWKQAEQTPLNGTSINGTSFKLPPVGSGMTPDLKSELAVSGFNSKFITPEPKLQMQESHAYLLEPNQQTDQCPSPRISGGQTTKVKKRVIHIENALSKSGKSLFQNQILASTEGFQHLRKVEEFPLGEELLAPLRKNNELNLLNISRQASNTKPLNQSINLRASSEKLNKASIQEILNDFQKELSQRKQRNRPTKKEAKYVESKGLIIVKQLNQRNTGILNQDIIAVGMNKQTLDLEGQELKRIRKTLKPPQAPIFPGQLGISGKRNSSSNELNAVAMSTILVNGHPTHISISPSRIKLDEQTEPLIPIYIPGANGPITYQVYMNPSSNITSSINKQRKMLLQQLAQRRGGSNRFSLGASGSINPRDSNAEISPEAAVQKTPGQNLVQVIGRTSLLNRPKQIEILEQRKFALEEYKDPDFIPLKDLKKRLQFMKMEKIYNSKLTFNEWQQEQQSYISEFQKSDEDDAISSHREGEDDETGRSRLVLESKGIKDMQVLEALDRLKNASLKQILTRASLSRFSSASLGGPLEKYMIMQKDLRVDEDHKEQSKEESTIIVDQSNMKKLSDMNLQHASSLSLGPYQPIYISNERQSIQVIVKKNNEVVQIPDDTEYFETPKQNNQIDPKKLRVSRSKLSPLKLGQKRSNNHSSMSLNPSQGSGKNKKTSQVKHQQHRVTSTKKPASKFTISSPQYEASAIRSPLSHSQTNFAFQIPGGDHGDIL</sequence>
<feature type="compositionally biased region" description="Basic and acidic residues" evidence="1">
    <location>
        <begin position="927"/>
        <end position="940"/>
    </location>
</feature>
<gene>
    <name evidence="2" type="ORF">FGO68_gene557</name>
</gene>
<dbReference type="AlphaFoldDB" id="A0A8J8P0B2"/>
<dbReference type="Proteomes" id="UP000785679">
    <property type="component" value="Unassembled WGS sequence"/>
</dbReference>
<proteinExistence type="predicted"/>
<feature type="compositionally biased region" description="Basic residues" evidence="1">
    <location>
        <begin position="1119"/>
        <end position="1135"/>
    </location>
</feature>
<feature type="compositionally biased region" description="Polar residues" evidence="1">
    <location>
        <begin position="119"/>
        <end position="136"/>
    </location>
</feature>
<dbReference type="EMBL" id="RRYP01001724">
    <property type="protein sequence ID" value="TNV85567.1"/>
    <property type="molecule type" value="Genomic_DNA"/>
</dbReference>
<reference evidence="2" key="1">
    <citation type="submission" date="2019-06" db="EMBL/GenBank/DDBJ databases">
        <authorList>
            <person name="Zheng W."/>
        </authorList>
    </citation>
    <scope>NUCLEOTIDE SEQUENCE</scope>
    <source>
        <strain evidence="2">QDHG01</strain>
    </source>
</reference>
<accession>A0A8J8P0B2</accession>